<dbReference type="Proteomes" id="UP000749010">
    <property type="component" value="Unassembled WGS sequence"/>
</dbReference>
<feature type="region of interest" description="Disordered" evidence="1">
    <location>
        <begin position="112"/>
        <end position="134"/>
    </location>
</feature>
<name>A0ABX1U1W2_9PROT</name>
<evidence type="ECO:0000256" key="1">
    <source>
        <dbReference type="SAM" id="MobiDB-lite"/>
    </source>
</evidence>
<proteinExistence type="predicted"/>
<dbReference type="RefSeq" id="WP_169067778.1">
    <property type="nucleotide sequence ID" value="NZ_SPMY01000052.1"/>
</dbReference>
<dbReference type="EMBL" id="SPMY01000052">
    <property type="protein sequence ID" value="NMQ29319.1"/>
    <property type="molecule type" value="Genomic_DNA"/>
</dbReference>
<comment type="caution">
    <text evidence="2">The sequence shown here is derived from an EMBL/GenBank/DDBJ whole genome shotgun (WGS) entry which is preliminary data.</text>
</comment>
<keyword evidence="3" id="KW-1185">Reference proteome</keyword>
<evidence type="ECO:0000313" key="3">
    <source>
        <dbReference type="Proteomes" id="UP000749010"/>
    </source>
</evidence>
<gene>
    <name evidence="2" type="ORF">E4Q23_17055</name>
</gene>
<evidence type="ECO:0000313" key="2">
    <source>
        <dbReference type="EMBL" id="NMQ29319.1"/>
    </source>
</evidence>
<protein>
    <submittedName>
        <fullName evidence="2">Uncharacterized protein</fullName>
    </submittedName>
</protein>
<accession>A0ABX1U1W2</accession>
<sequence length="175" mass="19775">MIPPIKEVRIRSISRWIKDNSQGAATPPPEALSQRATGLDDQMVEAFEAREDGVMDRLMKSEQWGTEDGTRQFRTERMEIWQEVCAEFLPTSDQESREELARLEASYQAMYGEPSPEEEFTNQTSTRPGSTTDQEIRDLVADAMLLKAIKKRRAAKGLPLSSNPLQKSTGKKPSE</sequence>
<organism evidence="2 3">
    <name type="scientific">Candidatus Accumulibacter phosphatis</name>
    <dbReference type="NCBI Taxonomy" id="327160"/>
    <lineage>
        <taxon>Bacteria</taxon>
        <taxon>Pseudomonadati</taxon>
        <taxon>Pseudomonadota</taxon>
        <taxon>Betaproteobacteria</taxon>
        <taxon>Candidatus Accumulibacter</taxon>
    </lineage>
</organism>
<reference evidence="2 3" key="1">
    <citation type="submission" date="2019-03" db="EMBL/GenBank/DDBJ databases">
        <title>Metabolic reconstructions from genomes of highly enriched 'Candidatus Accumulibacter' and 'Candidatus Competibacter' bioreactor populations.</title>
        <authorList>
            <person name="Annavajhala M.K."/>
            <person name="Welles L."/>
            <person name="Abbas B."/>
            <person name="Sorokin D."/>
            <person name="Park H."/>
            <person name="Van Loosdrecht M."/>
            <person name="Chandran K."/>
        </authorList>
    </citation>
    <scope>NUCLEOTIDE SEQUENCE [LARGE SCALE GENOMIC DNA]</scope>
    <source>
        <strain evidence="2 3">SBR_S</strain>
    </source>
</reference>
<feature type="compositionally biased region" description="Polar residues" evidence="1">
    <location>
        <begin position="121"/>
        <end position="133"/>
    </location>
</feature>
<feature type="region of interest" description="Disordered" evidence="1">
    <location>
        <begin position="156"/>
        <end position="175"/>
    </location>
</feature>